<feature type="compositionally biased region" description="Pro residues" evidence="1">
    <location>
        <begin position="217"/>
        <end position="228"/>
    </location>
</feature>
<sequence length="298" mass="32033">MTFCGFASLWEEIASVRARHKNPSAPLSDTPRCCGGPLAVLLPRRNSHCGVHAEGCRHRRGAHAPKENTASAGGANKPARCSWRDRNGAREINAPQLQPGLSSFAFVVTHKPICIPNEIAMGLHVSGNGADYSLCESISGAKSSNAIRVSSVHEDTSLCRGRRAKGIGWLHRHQQRGAQSNRCTDIRIFKNMFAKFKGLFSGPQVPADSGTTIASPAPAPAPAPPPAPAKEEKPNEKENEAKKEEQPQVSSVSSAHRRLSCVCVKSLEVISYNKPSNRDRCTSNDATAGDLCDPRSNE</sequence>
<name>A0A315VPN2_GAMAF</name>
<dbReference type="AlphaFoldDB" id="A0A315VPN2"/>
<keyword evidence="3" id="KW-1185">Reference proteome</keyword>
<feature type="region of interest" description="Disordered" evidence="1">
    <location>
        <begin position="274"/>
        <end position="298"/>
    </location>
</feature>
<proteinExistence type="predicted"/>
<protein>
    <submittedName>
        <fullName evidence="2">Uncharacterized protein</fullName>
    </submittedName>
</protein>
<evidence type="ECO:0000313" key="3">
    <source>
        <dbReference type="Proteomes" id="UP000250572"/>
    </source>
</evidence>
<feature type="region of interest" description="Disordered" evidence="1">
    <location>
        <begin position="207"/>
        <end position="256"/>
    </location>
</feature>
<feature type="compositionally biased region" description="Basic and acidic residues" evidence="1">
    <location>
        <begin position="229"/>
        <end position="246"/>
    </location>
</feature>
<reference evidence="2 3" key="1">
    <citation type="journal article" date="2018" name="G3 (Bethesda)">
        <title>A High-Quality Reference Genome for the Invasive Mosquitofish Gambusia affinis Using a Chicago Library.</title>
        <authorList>
            <person name="Hoffberg S.L."/>
            <person name="Troendle N.J."/>
            <person name="Glenn T.C."/>
            <person name="Mahmud O."/>
            <person name="Louha S."/>
            <person name="Chalopin D."/>
            <person name="Bennetzen J.L."/>
            <person name="Mauricio R."/>
        </authorList>
    </citation>
    <scope>NUCLEOTIDE SEQUENCE [LARGE SCALE GENOMIC DNA]</scope>
    <source>
        <strain evidence="2">NE01/NJP1002.9</strain>
        <tissue evidence="2">Muscle</tissue>
    </source>
</reference>
<gene>
    <name evidence="2" type="ORF">CCH79_00016007</name>
</gene>
<evidence type="ECO:0000256" key="1">
    <source>
        <dbReference type="SAM" id="MobiDB-lite"/>
    </source>
</evidence>
<comment type="caution">
    <text evidence="2">The sequence shown here is derived from an EMBL/GenBank/DDBJ whole genome shotgun (WGS) entry which is preliminary data.</text>
</comment>
<organism evidence="2 3">
    <name type="scientific">Gambusia affinis</name>
    <name type="common">Western mosquitofish</name>
    <name type="synonym">Heterandria affinis</name>
    <dbReference type="NCBI Taxonomy" id="33528"/>
    <lineage>
        <taxon>Eukaryota</taxon>
        <taxon>Metazoa</taxon>
        <taxon>Chordata</taxon>
        <taxon>Craniata</taxon>
        <taxon>Vertebrata</taxon>
        <taxon>Euteleostomi</taxon>
        <taxon>Actinopterygii</taxon>
        <taxon>Neopterygii</taxon>
        <taxon>Teleostei</taxon>
        <taxon>Neoteleostei</taxon>
        <taxon>Acanthomorphata</taxon>
        <taxon>Ovalentaria</taxon>
        <taxon>Atherinomorphae</taxon>
        <taxon>Cyprinodontiformes</taxon>
        <taxon>Poeciliidae</taxon>
        <taxon>Poeciliinae</taxon>
        <taxon>Gambusia</taxon>
    </lineage>
</organism>
<dbReference type="EMBL" id="NHOQ01001369">
    <property type="protein sequence ID" value="PWA25032.1"/>
    <property type="molecule type" value="Genomic_DNA"/>
</dbReference>
<accession>A0A315VPN2</accession>
<dbReference type="Proteomes" id="UP000250572">
    <property type="component" value="Unassembled WGS sequence"/>
</dbReference>
<evidence type="ECO:0000313" key="2">
    <source>
        <dbReference type="EMBL" id="PWA25032.1"/>
    </source>
</evidence>